<dbReference type="Gene3D" id="3.40.50.300">
    <property type="entry name" value="P-loop containing nucleotide triphosphate hydrolases"/>
    <property type="match status" value="2"/>
</dbReference>
<dbReference type="GO" id="GO:0016787">
    <property type="term" value="F:hydrolase activity"/>
    <property type="evidence" value="ECO:0007669"/>
    <property type="project" value="UniProtKB-KW"/>
</dbReference>
<dbReference type="GO" id="GO:0016539">
    <property type="term" value="P:intein-mediated protein splicing"/>
    <property type="evidence" value="ECO:0007669"/>
    <property type="project" value="InterPro"/>
</dbReference>
<dbReference type="AlphaFoldDB" id="A0A8J3RAW4"/>
<dbReference type="InterPro" id="IPR007692">
    <property type="entry name" value="DNA_helicase_DnaB"/>
</dbReference>
<evidence type="ECO:0000259" key="16">
    <source>
        <dbReference type="PROSITE" id="PS50819"/>
    </source>
</evidence>
<dbReference type="CDD" id="cd00984">
    <property type="entry name" value="DnaB_C"/>
    <property type="match status" value="1"/>
</dbReference>
<dbReference type="NCBIfam" id="TIGR00665">
    <property type="entry name" value="DnaB"/>
    <property type="match status" value="1"/>
</dbReference>
<evidence type="ECO:0000313" key="19">
    <source>
        <dbReference type="Proteomes" id="UP000610966"/>
    </source>
</evidence>
<keyword evidence="9 14" id="KW-0238">DNA-binding</keyword>
<feature type="region of interest" description="Disordered" evidence="15">
    <location>
        <begin position="1"/>
        <end position="22"/>
    </location>
</feature>
<dbReference type="InterPro" id="IPR007693">
    <property type="entry name" value="DNA_helicase_DnaB-like_N"/>
</dbReference>
<dbReference type="GO" id="GO:0006269">
    <property type="term" value="P:DNA replication, synthesis of primer"/>
    <property type="evidence" value="ECO:0007669"/>
    <property type="project" value="UniProtKB-UniRule"/>
</dbReference>
<dbReference type="PROSITE" id="PS50819">
    <property type="entry name" value="INTEIN_ENDONUCLEASE"/>
    <property type="match status" value="1"/>
</dbReference>
<keyword evidence="10" id="KW-0413">Isomerase</keyword>
<keyword evidence="7 14" id="KW-0347">Helicase</keyword>
<reference evidence="18" key="1">
    <citation type="submission" date="2021-01" db="EMBL/GenBank/DDBJ databases">
        <title>Whole genome shotgun sequence of Sphaerimonospora thailandensis NBRC 107569.</title>
        <authorList>
            <person name="Komaki H."/>
            <person name="Tamura T."/>
        </authorList>
    </citation>
    <scope>NUCLEOTIDE SEQUENCE</scope>
    <source>
        <strain evidence="18">NBRC 107569</strain>
    </source>
</reference>
<evidence type="ECO:0000313" key="18">
    <source>
        <dbReference type="EMBL" id="GIH71190.1"/>
    </source>
</evidence>
<dbReference type="InterPro" id="IPR006142">
    <property type="entry name" value="INTEIN"/>
</dbReference>
<dbReference type="InterPro" id="IPR003587">
    <property type="entry name" value="Hint_dom_N"/>
</dbReference>
<evidence type="ECO:0000256" key="8">
    <source>
        <dbReference type="ARBA" id="ARBA00022840"/>
    </source>
</evidence>
<dbReference type="InterPro" id="IPR004042">
    <property type="entry name" value="Intein_endonuc_central"/>
</dbReference>
<dbReference type="FunFam" id="3.40.50.300:FF:000351">
    <property type="entry name" value="Replicative DNA helicase"/>
    <property type="match status" value="1"/>
</dbReference>
<name>A0A8J3RAW4_9ACTN</name>
<evidence type="ECO:0000256" key="6">
    <source>
        <dbReference type="ARBA" id="ARBA00022801"/>
    </source>
</evidence>
<dbReference type="InterPro" id="IPR016136">
    <property type="entry name" value="DNA_helicase_N/primase_C"/>
</dbReference>
<comment type="similarity">
    <text evidence="1 14">Belongs to the helicase family. DnaB subfamily.</text>
</comment>
<dbReference type="GO" id="GO:0005524">
    <property type="term" value="F:ATP binding"/>
    <property type="evidence" value="ECO:0007669"/>
    <property type="project" value="UniProtKB-UniRule"/>
</dbReference>
<accession>A0A8J3RAW4</accession>
<comment type="catalytic activity">
    <reaction evidence="12 14">
        <text>ATP + H2O = ADP + phosphate + H(+)</text>
        <dbReference type="Rhea" id="RHEA:13065"/>
        <dbReference type="ChEBI" id="CHEBI:15377"/>
        <dbReference type="ChEBI" id="CHEBI:15378"/>
        <dbReference type="ChEBI" id="CHEBI:30616"/>
        <dbReference type="ChEBI" id="CHEBI:43474"/>
        <dbReference type="ChEBI" id="CHEBI:456216"/>
        <dbReference type="EC" id="5.6.2.3"/>
    </reaction>
</comment>
<dbReference type="SUPFAM" id="SSF52540">
    <property type="entry name" value="P-loop containing nucleoside triphosphate hydrolases"/>
    <property type="match status" value="1"/>
</dbReference>
<dbReference type="RefSeq" id="WP_275408969.1">
    <property type="nucleotide sequence ID" value="NZ_BOOG01000031.1"/>
</dbReference>
<dbReference type="PROSITE" id="PS51199">
    <property type="entry name" value="SF4_HELICASE"/>
    <property type="match status" value="2"/>
</dbReference>
<dbReference type="Pfam" id="PF14528">
    <property type="entry name" value="LAGLIDADG_3"/>
    <property type="match status" value="1"/>
</dbReference>
<keyword evidence="8 14" id="KW-0067">ATP-binding</keyword>
<evidence type="ECO:0000259" key="17">
    <source>
        <dbReference type="PROSITE" id="PS51199"/>
    </source>
</evidence>
<evidence type="ECO:0000256" key="15">
    <source>
        <dbReference type="SAM" id="MobiDB-lite"/>
    </source>
</evidence>
<comment type="caution">
    <text evidence="18">The sequence shown here is derived from an EMBL/GenBank/DDBJ whole genome shotgun (WGS) entry which is preliminary data.</text>
</comment>
<dbReference type="GO" id="GO:1990077">
    <property type="term" value="C:primosome complex"/>
    <property type="evidence" value="ECO:0007669"/>
    <property type="project" value="UniProtKB-UniRule"/>
</dbReference>
<gene>
    <name evidence="18" type="ORF">Mth01_34430</name>
</gene>
<feature type="domain" description="SF4 helicase" evidence="17">
    <location>
        <begin position="694"/>
        <end position="920"/>
    </location>
</feature>
<evidence type="ECO:0000256" key="1">
    <source>
        <dbReference type="ARBA" id="ARBA00008428"/>
    </source>
</evidence>
<dbReference type="PANTHER" id="PTHR30153:SF2">
    <property type="entry name" value="REPLICATIVE DNA HELICASE"/>
    <property type="match status" value="1"/>
</dbReference>
<dbReference type="InterPro" id="IPR027417">
    <property type="entry name" value="P-loop_NTPase"/>
</dbReference>
<keyword evidence="19" id="KW-1185">Reference proteome</keyword>
<evidence type="ECO:0000256" key="14">
    <source>
        <dbReference type="RuleBase" id="RU362085"/>
    </source>
</evidence>
<dbReference type="InterPro" id="IPR036185">
    <property type="entry name" value="DNA_heli_DnaB-like_N_sf"/>
</dbReference>
<dbReference type="SMART" id="SM00306">
    <property type="entry name" value="HintN"/>
    <property type="match status" value="1"/>
</dbReference>
<dbReference type="GO" id="GO:0003677">
    <property type="term" value="F:DNA binding"/>
    <property type="evidence" value="ECO:0007669"/>
    <property type="project" value="UniProtKB-UniRule"/>
</dbReference>
<dbReference type="EMBL" id="BOOG01000031">
    <property type="protein sequence ID" value="GIH71190.1"/>
    <property type="molecule type" value="Genomic_DNA"/>
</dbReference>
<dbReference type="SUPFAM" id="SSF51294">
    <property type="entry name" value="Hedgehog/intein (Hint) domain"/>
    <property type="match status" value="1"/>
</dbReference>
<dbReference type="InterPro" id="IPR004860">
    <property type="entry name" value="LAGLIDADG_dom"/>
</dbReference>
<evidence type="ECO:0000256" key="5">
    <source>
        <dbReference type="ARBA" id="ARBA00022741"/>
    </source>
</evidence>
<organism evidence="18 19">
    <name type="scientific">Sphaerimonospora thailandensis</name>
    <dbReference type="NCBI Taxonomy" id="795644"/>
    <lineage>
        <taxon>Bacteria</taxon>
        <taxon>Bacillati</taxon>
        <taxon>Actinomycetota</taxon>
        <taxon>Actinomycetes</taxon>
        <taxon>Streptosporangiales</taxon>
        <taxon>Streptosporangiaceae</taxon>
        <taxon>Sphaerimonospora</taxon>
    </lineage>
</organism>
<feature type="domain" description="DOD-type homing endonuclease" evidence="16">
    <location>
        <begin position="457"/>
        <end position="606"/>
    </location>
</feature>
<dbReference type="SUPFAM" id="SSF55608">
    <property type="entry name" value="Homing endonucleases"/>
    <property type="match status" value="1"/>
</dbReference>
<keyword evidence="6 14" id="KW-0378">Hydrolase</keyword>
<evidence type="ECO:0000256" key="12">
    <source>
        <dbReference type="ARBA" id="ARBA00048954"/>
    </source>
</evidence>
<dbReference type="GO" id="GO:0043139">
    <property type="term" value="F:5'-3' DNA helicase activity"/>
    <property type="evidence" value="ECO:0007669"/>
    <property type="project" value="UniProtKB-EC"/>
</dbReference>
<dbReference type="PANTHER" id="PTHR30153">
    <property type="entry name" value="REPLICATIVE DNA HELICASE DNAB"/>
    <property type="match status" value="1"/>
</dbReference>
<protein>
    <recommendedName>
        <fullName evidence="13 14">Replicative DNA helicase</fullName>
        <ecNumber evidence="13 14">5.6.2.3</ecNumber>
    </recommendedName>
</protein>
<evidence type="ECO:0000256" key="10">
    <source>
        <dbReference type="ARBA" id="ARBA00023235"/>
    </source>
</evidence>
<evidence type="ECO:0000256" key="3">
    <source>
        <dbReference type="ARBA" id="ARBA00022705"/>
    </source>
</evidence>
<dbReference type="Gene3D" id="3.10.28.10">
    <property type="entry name" value="Homing endonucleases"/>
    <property type="match status" value="1"/>
</dbReference>
<evidence type="ECO:0000256" key="11">
    <source>
        <dbReference type="ARBA" id="ARBA00044940"/>
    </source>
</evidence>
<evidence type="ECO:0000256" key="9">
    <source>
        <dbReference type="ARBA" id="ARBA00023125"/>
    </source>
</evidence>
<dbReference type="Proteomes" id="UP000610966">
    <property type="component" value="Unassembled WGS sequence"/>
</dbReference>
<dbReference type="Gene3D" id="1.10.860.10">
    <property type="entry name" value="DNAb Helicase, Chain A"/>
    <property type="match status" value="1"/>
</dbReference>
<keyword evidence="5 14" id="KW-0547">Nucleotide-binding</keyword>
<evidence type="ECO:0000256" key="7">
    <source>
        <dbReference type="ARBA" id="ARBA00022806"/>
    </source>
</evidence>
<comment type="function">
    <text evidence="11 14">The intein is an endonuclease.</text>
</comment>
<proteinExistence type="inferred from homology"/>
<keyword evidence="2 14" id="KW-0639">Primosome</keyword>
<dbReference type="InterPro" id="IPR007694">
    <property type="entry name" value="DNA_helicase_DnaB-like_C"/>
</dbReference>
<keyword evidence="3 14" id="KW-0235">DNA replication</keyword>
<dbReference type="GO" id="GO:0005829">
    <property type="term" value="C:cytosol"/>
    <property type="evidence" value="ECO:0007669"/>
    <property type="project" value="TreeGrafter"/>
</dbReference>
<dbReference type="FunFam" id="1.10.860.10:FF:000001">
    <property type="entry name" value="Replicative DNA helicase"/>
    <property type="match status" value="1"/>
</dbReference>
<evidence type="ECO:0000256" key="13">
    <source>
        <dbReference type="NCBIfam" id="TIGR00665"/>
    </source>
</evidence>
<dbReference type="Pfam" id="PF03796">
    <property type="entry name" value="DnaB_C"/>
    <property type="match status" value="2"/>
</dbReference>
<keyword evidence="4" id="KW-0677">Repeat</keyword>
<dbReference type="InterPro" id="IPR027434">
    <property type="entry name" value="Homing_endonucl"/>
</dbReference>
<evidence type="ECO:0000256" key="2">
    <source>
        <dbReference type="ARBA" id="ARBA00022515"/>
    </source>
</evidence>
<dbReference type="InterPro" id="IPR036844">
    <property type="entry name" value="Hint_dom_sf"/>
</dbReference>
<dbReference type="Pfam" id="PF00772">
    <property type="entry name" value="DnaB"/>
    <property type="match status" value="1"/>
</dbReference>
<comment type="function">
    <text evidence="14">The main replicative DNA helicase, it participates in initiation and elongation during chromosome replication. Travels ahead of the DNA replisome, separating dsDNA into templates for DNA synthesis. A processive ATP-dependent 5'-3' DNA helicase it has DNA-dependent ATPase activity.</text>
</comment>
<dbReference type="GO" id="GO:0004519">
    <property type="term" value="F:endonuclease activity"/>
    <property type="evidence" value="ECO:0007669"/>
    <property type="project" value="InterPro"/>
</dbReference>
<dbReference type="EC" id="5.6.2.3" evidence="13 14"/>
<evidence type="ECO:0000256" key="4">
    <source>
        <dbReference type="ARBA" id="ARBA00022737"/>
    </source>
</evidence>
<dbReference type="PRINTS" id="PR00379">
    <property type="entry name" value="INTEIN"/>
</dbReference>
<feature type="domain" description="SF4 helicase" evidence="17">
    <location>
        <begin position="191"/>
        <end position="228"/>
    </location>
</feature>
<dbReference type="SUPFAM" id="SSF48024">
    <property type="entry name" value="N-terminal domain of DnaB helicase"/>
    <property type="match status" value="1"/>
</dbReference>
<sequence length="920" mass="100706">MSVIDFPGGPGESDATFERTPPSNIEAEQSVLGGMLLSKDAIADVIEVLRADDFYRPAHQIIFDAVIDLYGRGEPADAVTVFNELQRRGEVARVGGGAYLHTLTATVPTAANAGYYAKIVREQAILRRLIEAGTRIVSYGYGGQGEEVDDLVDRAQAEIYKVTERRTSEDYLPLSEIMPGALDEIEAIGSRGGQMVGVPTGFQDLDALTNGLHPGQMIVVAARPAIGKALALDTPLPTPTGWTTMGEVQVGDYLLGADGAPTRVVAATDVMIGRPCYEVEFSDGTVIVADAQHQWRTTTRASRRQRSETKRTFYWPPASLKRVQGAYAASQTGPDELITHQEALAIVGAEFRHVLHTVQKEVGAAGKAPRSVSGPVRNYTWNTPAVYSRRLLFDALDGRVSRPKNSATTAVHGDIVTTEEIAATLRCASADKRPNHAVGIAEPFELPKQDLPLSPYVLGIWLGDGHSESARFTTVEPEIIGYVEAEGLRVAHVGSSLSYSLKLPESPPLPERACVVCGGPSTGGRQCQACRDHHGSVQAILRALGVLGNKHIPRQYLRASADQRRSLLAGLLDTDGYVSRGGQVQFAVTNKRLAEDALELILSLGHKATMKTKDVKGRTAKSSTCYMINFTPAEKVFRLSRKAERQVTKAHPATRVRYIVNVRHVSSVPVRCIEVDNAEHMYLASKSCIPTHNSTLGLDFARSAAIKNGLATVIFSLEMSRNEITMRLLSAEARVALHTMRSGLMNDDDWTRLARRMGEVADAPLFIDDSPNMSMMEIRAKCRRLKQRNDLRFVIVDYLQLMSSPKKTESRQQEVSEISRALKLLAKELEVPVIAISQLNRGPEQRTDKRPQVSDLRESGSIEQDADMVILLHREDAYERESPRAGEADLIVAKHRNGPTATVTVAFQGHYSRFVDMASH</sequence>